<organism evidence="3 4">
    <name type="scientific">Xylaria bambusicola</name>
    <dbReference type="NCBI Taxonomy" id="326684"/>
    <lineage>
        <taxon>Eukaryota</taxon>
        <taxon>Fungi</taxon>
        <taxon>Dikarya</taxon>
        <taxon>Ascomycota</taxon>
        <taxon>Pezizomycotina</taxon>
        <taxon>Sordariomycetes</taxon>
        <taxon>Xylariomycetidae</taxon>
        <taxon>Xylariales</taxon>
        <taxon>Xylariaceae</taxon>
        <taxon>Xylaria</taxon>
    </lineage>
</organism>
<evidence type="ECO:0000256" key="1">
    <source>
        <dbReference type="SAM" id="MobiDB-lite"/>
    </source>
</evidence>
<keyword evidence="2" id="KW-0472">Membrane</keyword>
<feature type="region of interest" description="Disordered" evidence="1">
    <location>
        <begin position="329"/>
        <end position="468"/>
    </location>
</feature>
<feature type="compositionally biased region" description="Polar residues" evidence="1">
    <location>
        <begin position="108"/>
        <end position="120"/>
    </location>
</feature>
<comment type="caution">
    <text evidence="3">The sequence shown here is derived from an EMBL/GenBank/DDBJ whole genome shotgun (WGS) entry which is preliminary data.</text>
</comment>
<reference evidence="3 4" key="1">
    <citation type="submission" date="2023-10" db="EMBL/GenBank/DDBJ databases">
        <title>Draft genome sequence of Xylaria bambusicola isolate GMP-LS, the root and basal stem rot pathogen of sugarcane in Indonesia.</title>
        <authorList>
            <person name="Selvaraj P."/>
            <person name="Muralishankar V."/>
            <person name="Muruganantham S."/>
            <person name="Sp S."/>
            <person name="Haryani S."/>
            <person name="Lau K.J.X."/>
            <person name="Naqvi N.I."/>
        </authorList>
    </citation>
    <scope>NUCLEOTIDE SEQUENCE [LARGE SCALE GENOMIC DNA]</scope>
    <source>
        <strain evidence="3">GMP-LS</strain>
    </source>
</reference>
<feature type="transmembrane region" description="Helical" evidence="2">
    <location>
        <begin position="50"/>
        <end position="71"/>
    </location>
</feature>
<name>A0AAN7UTJ8_9PEZI</name>
<evidence type="ECO:0000313" key="3">
    <source>
        <dbReference type="EMBL" id="KAK5632748.1"/>
    </source>
</evidence>
<keyword evidence="4" id="KW-1185">Reference proteome</keyword>
<dbReference type="EMBL" id="JAWHQM010000026">
    <property type="protein sequence ID" value="KAK5632748.1"/>
    <property type="molecule type" value="Genomic_DNA"/>
</dbReference>
<protein>
    <submittedName>
        <fullName evidence="3">Uncharacterized protein</fullName>
    </submittedName>
</protein>
<proteinExistence type="predicted"/>
<feature type="compositionally biased region" description="Polar residues" evidence="1">
    <location>
        <begin position="329"/>
        <end position="345"/>
    </location>
</feature>
<accession>A0AAN7UTJ8</accession>
<evidence type="ECO:0000256" key="2">
    <source>
        <dbReference type="SAM" id="Phobius"/>
    </source>
</evidence>
<keyword evidence="2" id="KW-1133">Transmembrane helix</keyword>
<keyword evidence="2" id="KW-0812">Transmembrane</keyword>
<dbReference type="Proteomes" id="UP001305414">
    <property type="component" value="Unassembled WGS sequence"/>
</dbReference>
<evidence type="ECO:0000313" key="4">
    <source>
        <dbReference type="Proteomes" id="UP001305414"/>
    </source>
</evidence>
<dbReference type="AlphaFoldDB" id="A0AAN7UTJ8"/>
<sequence>MPVPFRIPIPINGGGSYEGATLPIMASREEHGPSPHSSRSNDDEGKSQTIIIVIVFIIAVIIISAGGFVFLKRRADGRRRQLRQGGHLEPYSNTTSTRQNGRRLASGNDVSETNRNSTASNIDRNTSIRSIMTLPKYRHAANEDEQVLGREGERDGVDIILEMPSDEQHEALRDEEMETMYQIRLARRHLNAEREERRRLQQEARERGDLVALEELRARRRAENEDTTINDLREVQGQIRTRRERAVSSVSYHDLGVARHDGSRIRANSTESERIGLLSDAASIAVSTRSPSAMSGHRVSEIGSIAVNTRSPSAHSHHRMHSVSSVVSLDNNGEVSPRSGATTPQFGGGRHTRAGSSPEIVTEADLGDSDMPPPDYEDVTLDDVRSGATTPMFHEPPPDYSGHSHRNSDSESGDLTSLSPTDDDRSRRSSHRSSRGVGGVPQLPSLRIRELPQIVIEPSTAHPSELAR</sequence>
<gene>
    <name evidence="3" type="ORF">RRF57_008462</name>
</gene>
<feature type="region of interest" description="Disordered" evidence="1">
    <location>
        <begin position="81"/>
        <end position="120"/>
    </location>
</feature>